<dbReference type="PANTHER" id="PTHR46401:SF2">
    <property type="entry name" value="GLYCOSYLTRANSFERASE WBBK-RELATED"/>
    <property type="match status" value="1"/>
</dbReference>
<dbReference type="Gene3D" id="3.40.50.2000">
    <property type="entry name" value="Glycogen Phosphorylase B"/>
    <property type="match status" value="2"/>
</dbReference>
<evidence type="ECO:0000256" key="1">
    <source>
        <dbReference type="ARBA" id="ARBA00022679"/>
    </source>
</evidence>
<feature type="domain" description="Glycosyl transferase family 1" evidence="2">
    <location>
        <begin position="205"/>
        <end position="351"/>
    </location>
</feature>
<dbReference type="SUPFAM" id="SSF53756">
    <property type="entry name" value="UDP-Glycosyltransferase/glycogen phosphorylase"/>
    <property type="match status" value="1"/>
</dbReference>
<evidence type="ECO:0000259" key="2">
    <source>
        <dbReference type="Pfam" id="PF00534"/>
    </source>
</evidence>
<gene>
    <name evidence="3" type="ORF">KDA10_00870</name>
</gene>
<dbReference type="AlphaFoldDB" id="A0A955DZL8"/>
<dbReference type="Pfam" id="PF00534">
    <property type="entry name" value="Glycos_transf_1"/>
    <property type="match status" value="1"/>
</dbReference>
<sequence length="389" mass="44850">MCKKERIRMKVLMQARVELFDTGGGDKIQIENTARELKKLGIDVEIVAGNVSNYNSYDLVHLFQLDWTPDPSMYAETIKSSGKPLVFSPIHHSISEVKLFDETYAFDFRRLSKAVFKDQFKRDTLKNVYKSLFMPKKIYPTVQSLRFGLFNIQKKALSLSDYILVQTELEAHDLKTSYGVDFKWKKIPNGVSDLFIDSAGYDKEQIMPKALQDMEDYILCVGRVEARKNQLSIIDAVKSAREETGKDLRLVFVGKKSKLKHQEYIIRFNLALKRYSWITFVNQVPYEQMPAVYRKAKVCVSASWFETTGLTSIEALFCGSNAVASGERAREYLGDLVSYCSPNDIRSIKNAVVEQYFADRPKVPSFMLREYTWQNAAHKIFDVYNELLK</sequence>
<dbReference type="PANTHER" id="PTHR46401">
    <property type="entry name" value="GLYCOSYLTRANSFERASE WBBK-RELATED"/>
    <property type="match status" value="1"/>
</dbReference>
<evidence type="ECO:0000313" key="3">
    <source>
        <dbReference type="EMBL" id="MCA9301904.1"/>
    </source>
</evidence>
<dbReference type="Proteomes" id="UP000714817">
    <property type="component" value="Unassembled WGS sequence"/>
</dbReference>
<proteinExistence type="predicted"/>
<organism evidence="3 4">
    <name type="scientific">candidate division WWE3 bacterium</name>
    <dbReference type="NCBI Taxonomy" id="2053526"/>
    <lineage>
        <taxon>Bacteria</taxon>
        <taxon>Katanobacteria</taxon>
    </lineage>
</organism>
<dbReference type="GO" id="GO:0016757">
    <property type="term" value="F:glycosyltransferase activity"/>
    <property type="evidence" value="ECO:0007669"/>
    <property type="project" value="UniProtKB-KW"/>
</dbReference>
<comment type="caution">
    <text evidence="3">The sequence shown here is derived from an EMBL/GenBank/DDBJ whole genome shotgun (WGS) entry which is preliminary data.</text>
</comment>
<accession>A0A955DZL8</accession>
<dbReference type="EC" id="2.4.-.-" evidence="3"/>
<dbReference type="InterPro" id="IPR001296">
    <property type="entry name" value="Glyco_trans_1"/>
</dbReference>
<keyword evidence="3" id="KW-0328">Glycosyltransferase</keyword>
<reference evidence="3" key="2">
    <citation type="journal article" date="2021" name="Microbiome">
        <title>Successional dynamics and alternative stable states in a saline activated sludge microbial community over 9 years.</title>
        <authorList>
            <person name="Wang Y."/>
            <person name="Ye J."/>
            <person name="Ju F."/>
            <person name="Liu L."/>
            <person name="Boyd J.A."/>
            <person name="Deng Y."/>
            <person name="Parks D.H."/>
            <person name="Jiang X."/>
            <person name="Yin X."/>
            <person name="Woodcroft B.J."/>
            <person name="Tyson G.W."/>
            <person name="Hugenholtz P."/>
            <person name="Polz M.F."/>
            <person name="Zhang T."/>
        </authorList>
    </citation>
    <scope>NUCLEOTIDE SEQUENCE</scope>
    <source>
        <strain evidence="3">HKST-UBA80</strain>
    </source>
</reference>
<evidence type="ECO:0000313" key="4">
    <source>
        <dbReference type="Proteomes" id="UP000714817"/>
    </source>
</evidence>
<reference evidence="3" key="1">
    <citation type="submission" date="2020-04" db="EMBL/GenBank/DDBJ databases">
        <authorList>
            <person name="Zhang T."/>
        </authorList>
    </citation>
    <scope>NUCLEOTIDE SEQUENCE</scope>
    <source>
        <strain evidence="3">HKST-UBA80</strain>
    </source>
</reference>
<dbReference type="EMBL" id="JAGQNY010000003">
    <property type="protein sequence ID" value="MCA9301904.1"/>
    <property type="molecule type" value="Genomic_DNA"/>
</dbReference>
<protein>
    <submittedName>
        <fullName evidence="3">Glycosyltransferase</fullName>
        <ecNumber evidence="3">2.4.-.-</ecNumber>
    </submittedName>
</protein>
<keyword evidence="1 3" id="KW-0808">Transferase</keyword>
<name>A0A955DZL8_UNCKA</name>